<gene>
    <name evidence="1" type="ORF">AXG93_441s1220</name>
</gene>
<keyword evidence="2" id="KW-1185">Reference proteome</keyword>
<comment type="caution">
    <text evidence="1">The sequence shown here is derived from an EMBL/GenBank/DDBJ whole genome shotgun (WGS) entry which is preliminary data.</text>
</comment>
<dbReference type="Proteomes" id="UP000077202">
    <property type="component" value="Unassembled WGS sequence"/>
</dbReference>
<evidence type="ECO:0000313" key="2">
    <source>
        <dbReference type="Proteomes" id="UP000077202"/>
    </source>
</evidence>
<accession>A0A176W414</accession>
<evidence type="ECO:0000313" key="1">
    <source>
        <dbReference type="EMBL" id="OAE27361.1"/>
    </source>
</evidence>
<proteinExistence type="predicted"/>
<name>A0A176W414_MARPO</name>
<sequence>MVANARRKIDELRAKVQTDTSVEHIQIRNLADELTQAVQYWYRILDRDLWRRVRDATLMSDASSTGHGRVAPLGRGGRGAGAAQVEASVVVTRDVARASEPHGVMVELDPLRGEGERQVRLCQSFLLSEVGMTLSMIPTSHSDPLVRKESSTSHVVSAETSSRTAMQMATSMMRCPMFSATELMASGVDVARVFCVAATLFERGSVTSTSAEIREDIVGKQPSTPTLKDETTWQAATARMDLEVRRSELEPCIFKIQTSLRGASDRSYFMIKKSVSVQLRHDDARDRSEFRICALVTSQELYDVLVGGAVLYPMSFQMDYWTETSAYRPGWQLEDGRMSELPGARPLGSSPTVLASIAGFSGVLAWPDNLLEGKMLANNTPIYEDVE</sequence>
<dbReference type="EMBL" id="LVLJ01001919">
    <property type="protein sequence ID" value="OAE27361.1"/>
    <property type="molecule type" value="Genomic_DNA"/>
</dbReference>
<organism evidence="1 2">
    <name type="scientific">Marchantia polymorpha subsp. ruderalis</name>
    <dbReference type="NCBI Taxonomy" id="1480154"/>
    <lineage>
        <taxon>Eukaryota</taxon>
        <taxon>Viridiplantae</taxon>
        <taxon>Streptophyta</taxon>
        <taxon>Embryophyta</taxon>
        <taxon>Marchantiophyta</taxon>
        <taxon>Marchantiopsida</taxon>
        <taxon>Marchantiidae</taxon>
        <taxon>Marchantiales</taxon>
        <taxon>Marchantiaceae</taxon>
        <taxon>Marchantia</taxon>
    </lineage>
</organism>
<dbReference type="AlphaFoldDB" id="A0A176W414"/>
<protein>
    <submittedName>
        <fullName evidence="1">Uncharacterized protein</fullName>
    </submittedName>
</protein>
<reference evidence="1" key="1">
    <citation type="submission" date="2016-03" db="EMBL/GenBank/DDBJ databases">
        <title>Mechanisms controlling the formation of the plant cell surface in tip-growing cells are functionally conserved among land plants.</title>
        <authorList>
            <person name="Honkanen S."/>
            <person name="Jones V.A."/>
            <person name="Morieri G."/>
            <person name="Champion C."/>
            <person name="Hetherington A.J."/>
            <person name="Kelly S."/>
            <person name="Saint-Marcoux D."/>
            <person name="Proust H."/>
            <person name="Prescott H."/>
            <person name="Dolan L."/>
        </authorList>
    </citation>
    <scope>NUCLEOTIDE SEQUENCE [LARGE SCALE GENOMIC DNA]</scope>
    <source>
        <tissue evidence="1">Whole gametophyte</tissue>
    </source>
</reference>